<accession>A0A379KPA3</accession>
<sequence>MTAAFKAQVCRLDLWINPIFDETLARNANVDLQIASRDPEDSDTADALAQSHGYHVCAAKDDLPKRWWVTEALIKSCPNLLCVSAGGAGYDTVDVAACTAAGIPVVNQAGANAHSVAEHTFALLLAVVKRVVESDRKLRTETGFTREDLMGDEIHGSTFGIIGIGEIGTRTANVAKGFGLEVLAYDPHLTPDEIRSRGAEPVSLEALLQRSDFVSLHCPLNSQTRHMIGADAFAMMKPGSVFISTARGGIHDEAALYEALKTGHLRGAGLDVWEVEPPRHEAPLLSLSNVVATFHTAGVSHGGRRNVARSSAEQLISMLEGTRPPHLLNPEVWDRFLSRRSEVLGRLEQPEAV</sequence>
<dbReference type="CDD" id="cd12173">
    <property type="entry name" value="PGDH_4"/>
    <property type="match status" value="1"/>
</dbReference>
<evidence type="ECO:0000259" key="6">
    <source>
        <dbReference type="Pfam" id="PF02826"/>
    </source>
</evidence>
<organism evidence="7 8">
    <name type="scientific">Pseudomonas putida</name>
    <name type="common">Arthrobacter siderocapsulatus</name>
    <dbReference type="NCBI Taxonomy" id="303"/>
    <lineage>
        <taxon>Bacteria</taxon>
        <taxon>Pseudomonadati</taxon>
        <taxon>Pseudomonadota</taxon>
        <taxon>Gammaproteobacteria</taxon>
        <taxon>Pseudomonadales</taxon>
        <taxon>Pseudomonadaceae</taxon>
        <taxon>Pseudomonas</taxon>
    </lineage>
</organism>
<name>A0A379KPA3_PSEPU</name>
<dbReference type="InterPro" id="IPR036291">
    <property type="entry name" value="NAD(P)-bd_dom_sf"/>
</dbReference>
<evidence type="ECO:0000256" key="4">
    <source>
        <dbReference type="RuleBase" id="RU003719"/>
    </source>
</evidence>
<dbReference type="EC" id="1.1.1.79" evidence="7"/>
<evidence type="ECO:0000256" key="2">
    <source>
        <dbReference type="ARBA" id="ARBA00023002"/>
    </source>
</evidence>
<dbReference type="Proteomes" id="UP000254602">
    <property type="component" value="Unassembled WGS sequence"/>
</dbReference>
<dbReference type="InterPro" id="IPR050857">
    <property type="entry name" value="D-2-hydroxyacid_DH"/>
</dbReference>
<feature type="domain" description="D-isomer specific 2-hydroxyacid dehydrogenase NAD-binding" evidence="6">
    <location>
        <begin position="121"/>
        <end position="297"/>
    </location>
</feature>
<dbReference type="GO" id="GO:0051287">
    <property type="term" value="F:NAD binding"/>
    <property type="evidence" value="ECO:0007669"/>
    <property type="project" value="InterPro"/>
</dbReference>
<dbReference type="AlphaFoldDB" id="A0A379KPA3"/>
<gene>
    <name evidence="7" type="primary">gyaR_1</name>
    <name evidence="7" type="ORF">NCTC7914_03347</name>
</gene>
<dbReference type="EMBL" id="UGUY01000001">
    <property type="protein sequence ID" value="SUD69207.1"/>
    <property type="molecule type" value="Genomic_DNA"/>
</dbReference>
<evidence type="ECO:0000259" key="5">
    <source>
        <dbReference type="Pfam" id="PF00389"/>
    </source>
</evidence>
<protein>
    <submittedName>
        <fullName evidence="7">Glyoxylate reductase</fullName>
        <ecNumber evidence="7">1.1.1.79</ecNumber>
    </submittedName>
</protein>
<keyword evidence="2 4" id="KW-0560">Oxidoreductase</keyword>
<dbReference type="InterPro" id="IPR006139">
    <property type="entry name" value="D-isomer_2_OHA_DH_cat_dom"/>
</dbReference>
<evidence type="ECO:0000313" key="8">
    <source>
        <dbReference type="Proteomes" id="UP000254602"/>
    </source>
</evidence>
<dbReference type="Pfam" id="PF00389">
    <property type="entry name" value="2-Hacid_dh"/>
    <property type="match status" value="1"/>
</dbReference>
<dbReference type="FunFam" id="3.40.50.720:FF:000203">
    <property type="entry name" value="D-3-phosphoglycerate dehydrogenase (SerA)"/>
    <property type="match status" value="1"/>
</dbReference>
<dbReference type="PROSITE" id="PS00670">
    <property type="entry name" value="D_2_HYDROXYACID_DH_2"/>
    <property type="match status" value="1"/>
</dbReference>
<keyword evidence="3" id="KW-0520">NAD</keyword>
<dbReference type="PANTHER" id="PTHR42789:SF1">
    <property type="entry name" value="D-ISOMER SPECIFIC 2-HYDROXYACID DEHYDROGENASE FAMILY PROTEIN (AFU_ORTHOLOGUE AFUA_6G10090)"/>
    <property type="match status" value="1"/>
</dbReference>
<dbReference type="InterPro" id="IPR029753">
    <property type="entry name" value="D-isomer_DH_CS"/>
</dbReference>
<dbReference type="GO" id="GO:0030267">
    <property type="term" value="F:glyoxylate reductase (NADPH) activity"/>
    <property type="evidence" value="ECO:0007669"/>
    <property type="project" value="UniProtKB-EC"/>
</dbReference>
<dbReference type="PANTHER" id="PTHR42789">
    <property type="entry name" value="D-ISOMER SPECIFIC 2-HYDROXYACID DEHYDROGENASE FAMILY PROTEIN (AFU_ORTHOLOGUE AFUA_6G10090)"/>
    <property type="match status" value="1"/>
</dbReference>
<dbReference type="InterPro" id="IPR006140">
    <property type="entry name" value="D-isomer_DH_NAD-bd"/>
</dbReference>
<dbReference type="Gene3D" id="3.40.50.720">
    <property type="entry name" value="NAD(P)-binding Rossmann-like Domain"/>
    <property type="match status" value="2"/>
</dbReference>
<dbReference type="RefSeq" id="WP_115274444.1">
    <property type="nucleotide sequence ID" value="NZ_JAVXZE010000006.1"/>
</dbReference>
<comment type="similarity">
    <text evidence="1 4">Belongs to the D-isomer specific 2-hydroxyacid dehydrogenase family.</text>
</comment>
<proteinExistence type="inferred from homology"/>
<evidence type="ECO:0000313" key="7">
    <source>
        <dbReference type="EMBL" id="SUD69207.1"/>
    </source>
</evidence>
<dbReference type="SUPFAM" id="SSF52283">
    <property type="entry name" value="Formate/glycerate dehydrogenase catalytic domain-like"/>
    <property type="match status" value="1"/>
</dbReference>
<evidence type="ECO:0000256" key="3">
    <source>
        <dbReference type="ARBA" id="ARBA00023027"/>
    </source>
</evidence>
<dbReference type="SUPFAM" id="SSF51735">
    <property type="entry name" value="NAD(P)-binding Rossmann-fold domains"/>
    <property type="match status" value="1"/>
</dbReference>
<evidence type="ECO:0000256" key="1">
    <source>
        <dbReference type="ARBA" id="ARBA00005854"/>
    </source>
</evidence>
<reference evidence="7 8" key="1">
    <citation type="submission" date="2018-06" db="EMBL/GenBank/DDBJ databases">
        <authorList>
            <consortium name="Pathogen Informatics"/>
            <person name="Doyle S."/>
        </authorList>
    </citation>
    <scope>NUCLEOTIDE SEQUENCE [LARGE SCALE GENOMIC DNA]</scope>
    <source>
        <strain evidence="7 8">NCTC7914</strain>
    </source>
</reference>
<dbReference type="Pfam" id="PF02826">
    <property type="entry name" value="2-Hacid_dh_C"/>
    <property type="match status" value="1"/>
</dbReference>
<feature type="domain" description="D-isomer specific 2-hydroxyacid dehydrogenase catalytic" evidence="5">
    <location>
        <begin position="31"/>
        <end position="329"/>
    </location>
</feature>